<keyword evidence="2" id="KW-1185">Reference proteome</keyword>
<dbReference type="Proteomes" id="UP000015103">
    <property type="component" value="Unassembled WGS sequence"/>
</dbReference>
<dbReference type="HOGENOM" id="CLU_2760961_0_0_1"/>
<accession>T1HZP7</accession>
<name>T1HZP7_RHOPR</name>
<sequence length="70" mass="8220">MGPGKLIVINDKLFPRPEMHEAYEMMRDGEKKEYEEVKKEAAMKRKDKVEYQITLVGLCALIENELFKES</sequence>
<evidence type="ECO:0000313" key="2">
    <source>
        <dbReference type="Proteomes" id="UP000015103"/>
    </source>
</evidence>
<dbReference type="AlphaFoldDB" id="T1HZP7"/>
<dbReference type="InParanoid" id="T1HZP7"/>
<dbReference type="EMBL" id="ACPB03004521">
    <property type="status" value="NOT_ANNOTATED_CDS"/>
    <property type="molecule type" value="Genomic_DNA"/>
</dbReference>
<dbReference type="VEuPathDB" id="VectorBase:RPRC009517"/>
<dbReference type="EnsemblMetazoa" id="RPRC009517-RA">
    <property type="protein sequence ID" value="RPRC009517-PA"/>
    <property type="gene ID" value="RPRC009517"/>
</dbReference>
<reference evidence="1" key="1">
    <citation type="submission" date="2015-05" db="UniProtKB">
        <authorList>
            <consortium name="EnsemblMetazoa"/>
        </authorList>
    </citation>
    <scope>IDENTIFICATION</scope>
</reference>
<proteinExistence type="predicted"/>
<protein>
    <submittedName>
        <fullName evidence="1">Uncharacterized protein</fullName>
    </submittedName>
</protein>
<organism evidence="1 2">
    <name type="scientific">Rhodnius prolixus</name>
    <name type="common">Triatomid bug</name>
    <dbReference type="NCBI Taxonomy" id="13249"/>
    <lineage>
        <taxon>Eukaryota</taxon>
        <taxon>Metazoa</taxon>
        <taxon>Ecdysozoa</taxon>
        <taxon>Arthropoda</taxon>
        <taxon>Hexapoda</taxon>
        <taxon>Insecta</taxon>
        <taxon>Pterygota</taxon>
        <taxon>Neoptera</taxon>
        <taxon>Paraneoptera</taxon>
        <taxon>Hemiptera</taxon>
        <taxon>Heteroptera</taxon>
        <taxon>Panheteroptera</taxon>
        <taxon>Cimicomorpha</taxon>
        <taxon>Reduviidae</taxon>
        <taxon>Triatominae</taxon>
        <taxon>Rhodnius</taxon>
    </lineage>
</organism>
<evidence type="ECO:0000313" key="1">
    <source>
        <dbReference type="EnsemblMetazoa" id="RPRC009517-PA"/>
    </source>
</evidence>